<keyword evidence="4" id="KW-1185">Reference proteome</keyword>
<proteinExistence type="predicted"/>
<evidence type="ECO:0000259" key="1">
    <source>
        <dbReference type="PROSITE" id="PS51549"/>
    </source>
</evidence>
<protein>
    <submittedName>
        <fullName evidence="2">Twin-arginine translocation pathway signal protein</fullName>
    </submittedName>
</protein>
<dbReference type="PROSITE" id="PS51549">
    <property type="entry name" value="DM13"/>
    <property type="match status" value="1"/>
</dbReference>
<reference evidence="2 4" key="1">
    <citation type="submission" date="2019-03" db="EMBL/GenBank/DDBJ databases">
        <title>Jiella endophytica sp. nov., a novel endophytic bacterium isolated from root of Ficus microcarpa Linn. f.</title>
        <authorList>
            <person name="Tuo L."/>
        </authorList>
    </citation>
    <scope>NUCLEOTIDE SEQUENCE [LARGE SCALE GENOMIC DNA]</scope>
    <source>
        <strain evidence="2 4">CBS5Q-3</strain>
    </source>
</reference>
<accession>A0A4Y8REG8</accession>
<dbReference type="OrthoDB" id="6106486at2"/>
<organism evidence="2 4">
    <name type="scientific">Jiella endophytica</name>
    <dbReference type="NCBI Taxonomy" id="2558362"/>
    <lineage>
        <taxon>Bacteria</taxon>
        <taxon>Pseudomonadati</taxon>
        <taxon>Pseudomonadota</taxon>
        <taxon>Alphaproteobacteria</taxon>
        <taxon>Hyphomicrobiales</taxon>
        <taxon>Aurantimonadaceae</taxon>
        <taxon>Jiella</taxon>
    </lineage>
</organism>
<evidence type="ECO:0000313" key="3">
    <source>
        <dbReference type="EMBL" id="TFF26993.1"/>
    </source>
</evidence>
<evidence type="ECO:0000313" key="4">
    <source>
        <dbReference type="Proteomes" id="UP000298179"/>
    </source>
</evidence>
<sequence length="166" mass="17016">MATAKIFVTPVSIRAEHAKLTLGHESSRSEIVTVSTPSAAARGAAMLFAVILCGAAPAGSAAAKTLKSGDFTGASGHDVSGSVRIEETGGKAVLQFSSDFAFDGAPDPKVAFGRGGYDPKSLLGPLKSDAGAQNYAIPAGLDVSGYNEVWIWCEEFAVPLGMARIK</sequence>
<name>A0A4Y8REG8_9HYPH</name>
<dbReference type="AlphaFoldDB" id="A0A4Y8REG8"/>
<comment type="caution">
    <text evidence="2">The sequence shown here is derived from an EMBL/GenBank/DDBJ whole genome shotgun (WGS) entry which is preliminary data.</text>
</comment>
<dbReference type="Pfam" id="PF10517">
    <property type="entry name" value="DM13"/>
    <property type="match status" value="1"/>
</dbReference>
<dbReference type="EMBL" id="SOZD01000005">
    <property type="protein sequence ID" value="TFF20692.1"/>
    <property type="molecule type" value="Genomic_DNA"/>
</dbReference>
<feature type="domain" description="DM13" evidence="1">
    <location>
        <begin position="69"/>
        <end position="166"/>
    </location>
</feature>
<gene>
    <name evidence="3" type="ORF">E3C22_00455</name>
    <name evidence="2" type="ORF">E3C22_17495</name>
</gene>
<dbReference type="EMBL" id="SOZD01000001">
    <property type="protein sequence ID" value="TFF26993.1"/>
    <property type="molecule type" value="Genomic_DNA"/>
</dbReference>
<dbReference type="Proteomes" id="UP000298179">
    <property type="component" value="Unassembled WGS sequence"/>
</dbReference>
<evidence type="ECO:0000313" key="2">
    <source>
        <dbReference type="EMBL" id="TFF20692.1"/>
    </source>
</evidence>
<dbReference type="InterPro" id="IPR019545">
    <property type="entry name" value="DM13_domain"/>
</dbReference>